<dbReference type="RefSeq" id="WP_230844026.1">
    <property type="nucleotide sequence ID" value="NZ_CP063845.1"/>
</dbReference>
<gene>
    <name evidence="2" type="ORF">ISF26_11070</name>
</gene>
<dbReference type="InterPro" id="IPR012296">
    <property type="entry name" value="Nuclease_put_TT1808"/>
</dbReference>
<evidence type="ECO:0000259" key="1">
    <source>
        <dbReference type="Pfam" id="PF05685"/>
    </source>
</evidence>
<dbReference type="SUPFAM" id="SSF52980">
    <property type="entry name" value="Restriction endonuclease-like"/>
    <property type="match status" value="1"/>
</dbReference>
<dbReference type="Pfam" id="PF05685">
    <property type="entry name" value="Uma2"/>
    <property type="match status" value="1"/>
</dbReference>
<reference evidence="2 3" key="1">
    <citation type="journal article" date="2021" name="Genome Biol. Evol.">
        <title>Complete Genome Sequencing of a Novel Gloeobacter Species from a Waterfall Cave in Mexico.</title>
        <authorList>
            <person name="Saw J.H."/>
            <person name="Cardona T."/>
            <person name="Montejano G."/>
        </authorList>
    </citation>
    <scope>NUCLEOTIDE SEQUENCE [LARGE SCALE GENOMIC DNA]</scope>
    <source>
        <strain evidence="2">MG652769</strain>
    </source>
</reference>
<sequence>MKTTQLRAWTVEEYHRMIEAGILTTEDQVELLEGQIVQMSPQKSPHAATTHKASDVLQKILAETALIRTQFPITLLPDSEPEPDIVVVRPDPRYYLERHPDAGDILLLIEVSDSTLDYDRRCKAGVYARVGIADYWILVQGVTDKAT</sequence>
<keyword evidence="2" id="KW-0540">Nuclease</keyword>
<dbReference type="PANTHER" id="PTHR35400">
    <property type="entry name" value="SLR1083 PROTEIN"/>
    <property type="match status" value="1"/>
</dbReference>
<dbReference type="GO" id="GO:0004519">
    <property type="term" value="F:endonuclease activity"/>
    <property type="evidence" value="ECO:0007669"/>
    <property type="project" value="UniProtKB-KW"/>
</dbReference>
<dbReference type="CDD" id="cd06260">
    <property type="entry name" value="DUF820-like"/>
    <property type="match status" value="1"/>
</dbReference>
<dbReference type="Proteomes" id="UP001054846">
    <property type="component" value="Chromosome"/>
</dbReference>
<dbReference type="InterPro" id="IPR008538">
    <property type="entry name" value="Uma2"/>
</dbReference>
<feature type="domain" description="Putative restriction endonuclease" evidence="1">
    <location>
        <begin position="11"/>
        <end position="137"/>
    </location>
</feature>
<evidence type="ECO:0000313" key="2">
    <source>
        <dbReference type="EMBL" id="UFP96710.1"/>
    </source>
</evidence>
<dbReference type="InterPro" id="IPR011335">
    <property type="entry name" value="Restrct_endonuc-II-like"/>
</dbReference>
<dbReference type="Gene3D" id="3.90.1570.10">
    <property type="entry name" value="tt1808, chain A"/>
    <property type="match status" value="1"/>
</dbReference>
<keyword evidence="2" id="KW-0255">Endonuclease</keyword>
<accession>A0ABY3PSJ8</accession>
<keyword evidence="3" id="KW-1185">Reference proteome</keyword>
<keyword evidence="2" id="KW-0378">Hydrolase</keyword>
<dbReference type="PANTHER" id="PTHR35400:SF1">
    <property type="entry name" value="SLR1083 PROTEIN"/>
    <property type="match status" value="1"/>
</dbReference>
<evidence type="ECO:0000313" key="3">
    <source>
        <dbReference type="Proteomes" id="UP001054846"/>
    </source>
</evidence>
<dbReference type="EMBL" id="CP063845">
    <property type="protein sequence ID" value="UFP96710.1"/>
    <property type="molecule type" value="Genomic_DNA"/>
</dbReference>
<name>A0ABY3PSJ8_9CYAN</name>
<organism evidence="2 3">
    <name type="scientific">Gloeobacter morelensis MG652769</name>
    <dbReference type="NCBI Taxonomy" id="2781736"/>
    <lineage>
        <taxon>Bacteria</taxon>
        <taxon>Bacillati</taxon>
        <taxon>Cyanobacteriota</taxon>
        <taxon>Cyanophyceae</taxon>
        <taxon>Gloeobacterales</taxon>
        <taxon>Gloeobacteraceae</taxon>
        <taxon>Gloeobacter</taxon>
        <taxon>Gloeobacter morelensis</taxon>
    </lineage>
</organism>
<protein>
    <submittedName>
        <fullName evidence="2">Uma2 family endonuclease</fullName>
    </submittedName>
</protein>
<proteinExistence type="predicted"/>